<name>A0A368KXD2_9BACT</name>
<feature type="transmembrane region" description="Helical" evidence="2">
    <location>
        <begin position="431"/>
        <end position="455"/>
    </location>
</feature>
<evidence type="ECO:0008006" key="5">
    <source>
        <dbReference type="Google" id="ProtNLM"/>
    </source>
</evidence>
<feature type="transmembrane region" description="Helical" evidence="2">
    <location>
        <begin position="140"/>
        <end position="163"/>
    </location>
</feature>
<evidence type="ECO:0000256" key="2">
    <source>
        <dbReference type="SAM" id="Phobius"/>
    </source>
</evidence>
<proteinExistence type="predicted"/>
<dbReference type="OrthoDB" id="5524691at2"/>
<evidence type="ECO:0000313" key="3">
    <source>
        <dbReference type="EMBL" id="RCS54315.1"/>
    </source>
</evidence>
<feature type="transmembrane region" description="Helical" evidence="2">
    <location>
        <begin position="283"/>
        <end position="300"/>
    </location>
</feature>
<feature type="transmembrane region" description="Helical" evidence="2">
    <location>
        <begin position="208"/>
        <end position="231"/>
    </location>
</feature>
<feature type="transmembrane region" description="Helical" evidence="2">
    <location>
        <begin position="488"/>
        <end position="515"/>
    </location>
</feature>
<keyword evidence="2" id="KW-0812">Transmembrane</keyword>
<comment type="caution">
    <text evidence="3">The sequence shown here is derived from an EMBL/GenBank/DDBJ whole genome shotgun (WGS) entry which is preliminary data.</text>
</comment>
<feature type="transmembrane region" description="Helical" evidence="2">
    <location>
        <begin position="169"/>
        <end position="196"/>
    </location>
</feature>
<dbReference type="RefSeq" id="WP_114367381.1">
    <property type="nucleotide sequence ID" value="NZ_QPEX01000010.1"/>
</dbReference>
<feature type="compositionally biased region" description="Polar residues" evidence="1">
    <location>
        <begin position="1"/>
        <end position="11"/>
    </location>
</feature>
<feature type="transmembrane region" description="Helical" evidence="2">
    <location>
        <begin position="397"/>
        <end position="419"/>
    </location>
</feature>
<organism evidence="3 4">
    <name type="scientific">Bremerella cremea</name>
    <dbReference type="NCBI Taxonomy" id="1031537"/>
    <lineage>
        <taxon>Bacteria</taxon>
        <taxon>Pseudomonadati</taxon>
        <taxon>Planctomycetota</taxon>
        <taxon>Planctomycetia</taxon>
        <taxon>Pirellulales</taxon>
        <taxon>Pirellulaceae</taxon>
        <taxon>Bremerella</taxon>
    </lineage>
</organism>
<dbReference type="EMBL" id="QPEX01000010">
    <property type="protein sequence ID" value="RCS54315.1"/>
    <property type="molecule type" value="Genomic_DNA"/>
</dbReference>
<feature type="transmembrane region" description="Helical" evidence="2">
    <location>
        <begin position="87"/>
        <end position="107"/>
    </location>
</feature>
<protein>
    <recommendedName>
        <fullName evidence="5">ABC-2 family transporter protein</fullName>
    </recommendedName>
</protein>
<feature type="transmembrane region" description="Helical" evidence="2">
    <location>
        <begin position="362"/>
        <end position="385"/>
    </location>
</feature>
<dbReference type="Proteomes" id="UP000253562">
    <property type="component" value="Unassembled WGS sequence"/>
</dbReference>
<feature type="transmembrane region" description="Helical" evidence="2">
    <location>
        <begin position="243"/>
        <end position="262"/>
    </location>
</feature>
<evidence type="ECO:0000313" key="4">
    <source>
        <dbReference type="Proteomes" id="UP000253562"/>
    </source>
</evidence>
<accession>A0A368KXD2</accession>
<gene>
    <name evidence="3" type="ORF">DTL42_03995</name>
</gene>
<feature type="transmembrane region" description="Helical" evidence="2">
    <location>
        <begin position="306"/>
        <end position="327"/>
    </location>
</feature>
<evidence type="ECO:0000256" key="1">
    <source>
        <dbReference type="SAM" id="MobiDB-lite"/>
    </source>
</evidence>
<keyword evidence="2" id="KW-1133">Transmembrane helix</keyword>
<feature type="region of interest" description="Disordered" evidence="1">
    <location>
        <begin position="1"/>
        <end position="20"/>
    </location>
</feature>
<sequence length="542" mass="61231">MTTVELSNEQAQPEPADSPSGWWQKIDERLESLGEYLNPILVKETRQSLKSRQFAITFGLVLITSWIWSVMAIYLRYPGILYSPDGPFLLVGYLDILLFPLVVIIPFSAFRSLASEREDGTFELLSISTLSPRQIITGKLISSIVQMLVYLSALAPCIGFTYLLRGIDIITIVYVISVAVLTSVLLSGFGLVLACITRQRHWQSALSIIVILLFIFSFGSGMSASYSLVYMEANWRMYDESSFWIATFAILTIYASFLHLIIDVASAQITFESENRSAGIRKALLIQHFLIIGWLGYVAIQIPEEAAFLFAITTILCLYWFIAGSYINGEAAVLSPRVKRTIPVFLFDRLWRNWLIPGPDRGYIFVLTGLFSGTATAYSLAWYNTFNGMNISEATHVMIYSLGIMAYTTFYLSAGRLLLRTMNLLFRADIFISALTHFLLLMAAIMVPLGFQVLYNRTMDSSFNHWTNPFWFFVKSMDDGNFVESPDVIMFLFFLSMLAGSLFLINIVLGAAELVPRREKAPRNFVEILPEDEPELDPLRPS</sequence>
<keyword evidence="2" id="KW-0472">Membrane</keyword>
<dbReference type="AlphaFoldDB" id="A0A368KXD2"/>
<feature type="transmembrane region" description="Helical" evidence="2">
    <location>
        <begin position="54"/>
        <end position="75"/>
    </location>
</feature>
<reference evidence="3 4" key="1">
    <citation type="submission" date="2018-07" db="EMBL/GenBank/DDBJ databases">
        <title>Comparative genomes isolates from brazilian mangrove.</title>
        <authorList>
            <person name="De Araujo J.E."/>
            <person name="Taketani R.G."/>
            <person name="Silva M.C.P."/>
            <person name="Lourenco M.V."/>
            <person name="Oliveira V.M."/>
            <person name="Andreote F.D."/>
        </authorList>
    </citation>
    <scope>NUCLEOTIDE SEQUENCE [LARGE SCALE GENOMIC DNA]</scope>
    <source>
        <strain evidence="3 4">HEX PRIS-MGV</strain>
    </source>
</reference>